<proteinExistence type="predicted"/>
<dbReference type="RefSeq" id="WP_188041026.1">
    <property type="nucleotide sequence ID" value="NZ_JACVHF010000015.1"/>
</dbReference>
<evidence type="ECO:0000313" key="2">
    <source>
        <dbReference type="EMBL" id="MBC9785578.1"/>
    </source>
</evidence>
<keyword evidence="1" id="KW-0472">Membrane</keyword>
<organism evidence="2 3">
    <name type="scientific">Heliobacterium chlorum</name>
    <dbReference type="NCBI Taxonomy" id="2698"/>
    <lineage>
        <taxon>Bacteria</taxon>
        <taxon>Bacillati</taxon>
        <taxon>Bacillota</taxon>
        <taxon>Clostridia</taxon>
        <taxon>Eubacteriales</taxon>
        <taxon>Heliobacteriaceae</taxon>
        <taxon>Heliobacterium</taxon>
    </lineage>
</organism>
<accession>A0ABR7T466</accession>
<keyword evidence="1" id="KW-0812">Transmembrane</keyword>
<name>A0ABR7T466_HELCL</name>
<reference evidence="2 3" key="1">
    <citation type="submission" date="2020-07" db="EMBL/GenBank/DDBJ databases">
        <title>Draft whole-genome sequence of Heliobacterium chlorum DSM 3682, type strain.</title>
        <authorList>
            <person name="Kyndt J.A."/>
            <person name="Meyer T.E."/>
            <person name="Imhoff J.F."/>
        </authorList>
    </citation>
    <scope>NUCLEOTIDE SEQUENCE [LARGE SCALE GENOMIC DNA]</scope>
    <source>
        <strain evidence="2 3">DSM 3682</strain>
    </source>
</reference>
<feature type="transmembrane region" description="Helical" evidence="1">
    <location>
        <begin position="20"/>
        <end position="39"/>
    </location>
</feature>
<gene>
    <name evidence="2" type="ORF">H1S01_13865</name>
</gene>
<evidence type="ECO:0000313" key="3">
    <source>
        <dbReference type="Proteomes" id="UP000617402"/>
    </source>
</evidence>
<sequence>MFERNKTLVHDTGFEFGHPGWFAFHAVAIPTMMYIGSVLTQKKRRGRYR</sequence>
<dbReference type="Proteomes" id="UP000617402">
    <property type="component" value="Unassembled WGS sequence"/>
</dbReference>
<protein>
    <submittedName>
        <fullName evidence="2">Uncharacterized protein</fullName>
    </submittedName>
</protein>
<evidence type="ECO:0000256" key="1">
    <source>
        <dbReference type="SAM" id="Phobius"/>
    </source>
</evidence>
<keyword evidence="1" id="KW-1133">Transmembrane helix</keyword>
<keyword evidence="3" id="KW-1185">Reference proteome</keyword>
<dbReference type="EMBL" id="JACVHF010000015">
    <property type="protein sequence ID" value="MBC9785578.1"/>
    <property type="molecule type" value="Genomic_DNA"/>
</dbReference>
<comment type="caution">
    <text evidence="2">The sequence shown here is derived from an EMBL/GenBank/DDBJ whole genome shotgun (WGS) entry which is preliminary data.</text>
</comment>